<dbReference type="GO" id="GO:0030687">
    <property type="term" value="C:preribosome, large subunit precursor"/>
    <property type="evidence" value="ECO:0007669"/>
    <property type="project" value="TreeGrafter"/>
</dbReference>
<keyword evidence="3 8" id="KW-0698">rRNA processing</keyword>
<reference evidence="14" key="2">
    <citation type="submission" date="2025-08" db="UniProtKB">
        <authorList>
            <consortium name="RefSeq"/>
        </authorList>
    </citation>
    <scope>IDENTIFICATION</scope>
    <source>
        <tissue evidence="14">Leaf</tissue>
    </source>
</reference>
<keyword evidence="8" id="KW-0175">Coiled coil</keyword>
<dbReference type="InterPro" id="IPR002877">
    <property type="entry name" value="RNA_MeTrfase_FtsJ_dom"/>
</dbReference>
<comment type="similarity">
    <text evidence="8">Belongs to the class I-like SAM-binding methyltransferase superfamily. RNA methyltransferase RlmE family. SPB1 subfamily.</text>
</comment>
<dbReference type="PANTHER" id="PTHR10920:SF23">
    <property type="entry name" value="RRNA METHYLTRANSFERASE"/>
    <property type="match status" value="1"/>
</dbReference>
<dbReference type="GO" id="GO:0016435">
    <property type="term" value="F:rRNA (guanine) methyltransferase activity"/>
    <property type="evidence" value="ECO:0007669"/>
    <property type="project" value="TreeGrafter"/>
</dbReference>
<protein>
    <recommendedName>
        <fullName evidence="8">Putative rRNA methyltransferase</fullName>
        <ecNumber evidence="8">2.1.1.-</ecNumber>
    </recommendedName>
    <alternativeName>
        <fullName evidence="8">2'-O-ribose RNA methyltransferase SPB1 homolog</fullName>
    </alternativeName>
</protein>
<comment type="catalytic activity">
    <reaction evidence="8">
        <text>a ribonucleotide in rRNA + S-adenosyl-L-methionine = a 2'-O-methylribonucleotide in rRNA + S-adenosyl-L-homocysteine + H(+)</text>
        <dbReference type="Rhea" id="RHEA:48628"/>
        <dbReference type="Rhea" id="RHEA-COMP:12164"/>
        <dbReference type="Rhea" id="RHEA-COMP:12165"/>
        <dbReference type="ChEBI" id="CHEBI:15378"/>
        <dbReference type="ChEBI" id="CHEBI:57856"/>
        <dbReference type="ChEBI" id="CHEBI:59789"/>
        <dbReference type="ChEBI" id="CHEBI:90675"/>
        <dbReference type="ChEBI" id="CHEBI:90676"/>
    </reaction>
</comment>
<dbReference type="KEGG" id="rsz:108840955"/>
<feature type="binding site" evidence="8">
    <location>
        <position position="119"/>
    </location>
    <ligand>
        <name>S-adenosyl-L-methionine</name>
        <dbReference type="ChEBI" id="CHEBI:59789"/>
    </ligand>
</feature>
<feature type="binding site" evidence="8">
    <location>
        <position position="90"/>
    </location>
    <ligand>
        <name>S-adenosyl-L-methionine</name>
        <dbReference type="ChEBI" id="CHEBI:59789"/>
    </ligand>
</feature>
<dbReference type="EC" id="2.1.1.-" evidence="8"/>
<feature type="compositionally biased region" description="Basic and acidic residues" evidence="9">
    <location>
        <begin position="434"/>
        <end position="454"/>
    </location>
</feature>
<dbReference type="HAMAP" id="MF_01547">
    <property type="entry name" value="RNA_methyltr_E"/>
    <property type="match status" value="1"/>
</dbReference>
<feature type="compositionally biased region" description="Basic residues" evidence="9">
    <location>
        <begin position="756"/>
        <end position="769"/>
    </location>
</feature>
<evidence type="ECO:0000256" key="7">
    <source>
        <dbReference type="ARBA" id="ARBA00023242"/>
    </source>
</evidence>
<keyword evidence="7 8" id="KW-0539">Nucleus</keyword>
<evidence type="ECO:0000256" key="4">
    <source>
        <dbReference type="ARBA" id="ARBA00022603"/>
    </source>
</evidence>
<keyword evidence="13" id="KW-1185">Reference proteome</keyword>
<feature type="compositionally biased region" description="Basic and acidic residues" evidence="9">
    <location>
        <begin position="329"/>
        <end position="342"/>
    </location>
</feature>
<dbReference type="InterPro" id="IPR029063">
    <property type="entry name" value="SAM-dependent_MTases_sf"/>
</dbReference>
<feature type="region of interest" description="Disordered" evidence="9">
    <location>
        <begin position="477"/>
        <end position="496"/>
    </location>
</feature>
<dbReference type="GO" id="GO:0008650">
    <property type="term" value="F:rRNA (uridine-2'-O-)-methyltransferase activity"/>
    <property type="evidence" value="ECO:0007669"/>
    <property type="project" value="TreeGrafter"/>
</dbReference>
<evidence type="ECO:0000256" key="9">
    <source>
        <dbReference type="SAM" id="MobiDB-lite"/>
    </source>
</evidence>
<sequence>MRKVKGGDRLDKYYHLAKERGFRSRASYKLLQINAKHNLLHSSNAVLDLCAAPGGWMQVAVEKVPVGSLVLGIDLVNIAPVRGCVAIQQDITRTDQCRSKIKQVMEKHNVSAFDLVLHDGSPNLGGAWAQEVMSQNALVIDSLKLATEFLASNGNFITKVFRSRDYESVRYCLGELFDEVKVFKPMASRSKSSETYLLALRYKAPAKIPSHLLDYRQLFNYTAEPKKVVVDVLKGSKQKRNREGYEDGESVLRKVASAAEFIWSEKPIEILGIVTCISFDDQASLPLKEHDLTTDEIKILCEDLPVLGKNDFKHILKWRMQIRKALTPEKKQETKEADVAKEGEEEDEDDKLLNELEELTNTVVRRKKKRAKKLLAKRLANVTDAQIHALEDGYVDHELFSLSSIKGKIDLMAVDNDQDANDNAYESDKEEASDDYKDSDIDSDEERQRDTEKMEEVFDEAYERYMVKKEGSSRKRKRARLANAEKLEDGDGEEEEMSFDYYLDKDELNPLVVALGDEEEAQTKEDVSNHWFSQNIFVEAVEEGDLGTEKQSKTLSKPYRKSSKQTEEDDFEIVPTPETDSDSSSDDDDEANTNKAEILACAKKMQRKKQREEMLDDAYNKYMFDDQGLPKWFLDEEKRHRQVVKPITKEEVNAMKAQFREINARPAKKVAEAKARKKRAMEKRLEKVRKKANTISDTADISNRSKDKMIDKLYKKAVETRKPKKELVVSKKGVDVKVGKGQKRVDRRMKSDARKRGGGKPGRKGKKSV</sequence>
<dbReference type="OrthoDB" id="1287559at2759"/>
<evidence type="ECO:0000256" key="5">
    <source>
        <dbReference type="ARBA" id="ARBA00022679"/>
    </source>
</evidence>
<dbReference type="GO" id="GO:0000463">
    <property type="term" value="P:maturation of LSU-rRNA from tricistronic rRNA transcript (SSU-rRNA, 5.8S rRNA, LSU-rRNA)"/>
    <property type="evidence" value="ECO:0007669"/>
    <property type="project" value="TreeGrafter"/>
</dbReference>
<dbReference type="Proteomes" id="UP000504610">
    <property type="component" value="Chromosome 4"/>
</dbReference>
<dbReference type="Pfam" id="PF11861">
    <property type="entry name" value="DUF3381"/>
    <property type="match status" value="1"/>
</dbReference>
<feature type="domain" description="Ribosomal RNA methyltransferase SPB1-like C-terminal" evidence="11">
    <location>
        <begin position="565"/>
        <end position="756"/>
    </location>
</feature>
<dbReference type="GO" id="GO:0000466">
    <property type="term" value="P:maturation of 5.8S rRNA from tricistronic rRNA transcript (SSU-rRNA, 5.8S rRNA, LSU-rRNA)"/>
    <property type="evidence" value="ECO:0007669"/>
    <property type="project" value="TreeGrafter"/>
</dbReference>
<reference evidence="13" key="1">
    <citation type="journal article" date="2019" name="Database">
        <title>The radish genome database (RadishGD): an integrated information resource for radish genomics.</title>
        <authorList>
            <person name="Yu H.J."/>
            <person name="Baek S."/>
            <person name="Lee Y.J."/>
            <person name="Cho A."/>
            <person name="Mun J.H."/>
        </authorList>
    </citation>
    <scope>NUCLEOTIDE SEQUENCE [LARGE SCALE GENOMIC DNA]</scope>
    <source>
        <strain evidence="13">cv. WK10039</strain>
    </source>
</reference>
<keyword evidence="4 8" id="KW-0489">Methyltransferase</keyword>
<name>A0A6J0M9T1_RAPSA</name>
<evidence type="ECO:0000256" key="6">
    <source>
        <dbReference type="ARBA" id="ARBA00022691"/>
    </source>
</evidence>
<feature type="region of interest" description="Disordered" evidence="9">
    <location>
        <begin position="731"/>
        <end position="769"/>
    </location>
</feature>
<keyword evidence="6 8" id="KW-0949">S-adenosyl-L-methionine</keyword>
<feature type="domain" description="Ribosomal RNA methyltransferase FtsJ" evidence="10">
    <location>
        <begin position="22"/>
        <end position="202"/>
    </location>
</feature>
<dbReference type="InterPro" id="IPR015507">
    <property type="entry name" value="rRNA-MeTfrase_E"/>
</dbReference>
<dbReference type="GeneID" id="108840955"/>
<comment type="function">
    <text evidence="8">Probable methyltransferase involved in the maturation of rRNA and in the biogenesis of ribosomal subunits.</text>
</comment>
<dbReference type="Gene3D" id="3.40.50.150">
    <property type="entry name" value="Vaccinia Virus protein VP39"/>
    <property type="match status" value="1"/>
</dbReference>
<keyword evidence="2 8" id="KW-0690">Ribosome biogenesis</keyword>
<evidence type="ECO:0000259" key="12">
    <source>
        <dbReference type="Pfam" id="PF11861"/>
    </source>
</evidence>
<evidence type="ECO:0000313" key="14">
    <source>
        <dbReference type="RefSeq" id="XP_018469255.2"/>
    </source>
</evidence>
<dbReference type="InterPro" id="IPR012920">
    <property type="entry name" value="rRNA_MeTfrase_SPB1-like_C"/>
</dbReference>
<dbReference type="GO" id="GO:0005730">
    <property type="term" value="C:nucleolus"/>
    <property type="evidence" value="ECO:0007669"/>
    <property type="project" value="UniProtKB-SubCell"/>
</dbReference>
<dbReference type="Pfam" id="PF07780">
    <property type="entry name" value="Spb1_C"/>
    <property type="match status" value="1"/>
</dbReference>
<dbReference type="SUPFAM" id="SSF53335">
    <property type="entry name" value="S-adenosyl-L-methionine-dependent methyltransferases"/>
    <property type="match status" value="1"/>
</dbReference>
<organism evidence="13 14">
    <name type="scientific">Raphanus sativus</name>
    <name type="common">Radish</name>
    <name type="synonym">Raphanus raphanistrum var. sativus</name>
    <dbReference type="NCBI Taxonomy" id="3726"/>
    <lineage>
        <taxon>Eukaryota</taxon>
        <taxon>Viridiplantae</taxon>
        <taxon>Streptophyta</taxon>
        <taxon>Embryophyta</taxon>
        <taxon>Tracheophyta</taxon>
        <taxon>Spermatophyta</taxon>
        <taxon>Magnoliopsida</taxon>
        <taxon>eudicotyledons</taxon>
        <taxon>Gunneridae</taxon>
        <taxon>Pentapetalae</taxon>
        <taxon>rosids</taxon>
        <taxon>malvids</taxon>
        <taxon>Brassicales</taxon>
        <taxon>Brassicaceae</taxon>
        <taxon>Brassiceae</taxon>
        <taxon>Raphanus</taxon>
    </lineage>
</organism>
<evidence type="ECO:0000313" key="13">
    <source>
        <dbReference type="Proteomes" id="UP000504610"/>
    </source>
</evidence>
<feature type="binding site" evidence="8">
    <location>
        <position position="56"/>
    </location>
    <ligand>
        <name>S-adenosyl-L-methionine</name>
        <dbReference type="ChEBI" id="CHEBI:59789"/>
    </ligand>
</feature>
<feature type="coiled-coil region" evidence="8">
    <location>
        <begin position="671"/>
        <end position="698"/>
    </location>
</feature>
<dbReference type="InterPro" id="IPR028589">
    <property type="entry name" value="SPB1-like"/>
</dbReference>
<dbReference type="InterPro" id="IPR024576">
    <property type="entry name" value="rRNA_MeTfrase_Spb1_DUF3381"/>
</dbReference>
<dbReference type="FunFam" id="3.40.50.150:FF:000004">
    <property type="entry name" value="AdoMet-dependent rRNA methyltransferase SPB1"/>
    <property type="match status" value="1"/>
</dbReference>
<proteinExistence type="inferred from homology"/>
<feature type="region of interest" description="Disordered" evidence="9">
    <location>
        <begin position="329"/>
        <end position="348"/>
    </location>
</feature>
<feature type="region of interest" description="Disordered" evidence="9">
    <location>
        <begin position="419"/>
        <end position="454"/>
    </location>
</feature>
<evidence type="ECO:0000259" key="11">
    <source>
        <dbReference type="Pfam" id="PF07780"/>
    </source>
</evidence>
<feature type="domain" description="DUF3381" evidence="12">
    <location>
        <begin position="236"/>
        <end position="378"/>
    </location>
</feature>
<feature type="region of interest" description="Disordered" evidence="9">
    <location>
        <begin position="542"/>
        <end position="598"/>
    </location>
</feature>
<feature type="binding site" evidence="8">
    <location>
        <position position="54"/>
    </location>
    <ligand>
        <name>S-adenosyl-L-methionine</name>
        <dbReference type="ChEBI" id="CHEBI:59789"/>
    </ligand>
</feature>
<evidence type="ECO:0000256" key="8">
    <source>
        <dbReference type="HAMAP-Rule" id="MF_03163"/>
    </source>
</evidence>
<evidence type="ECO:0000259" key="10">
    <source>
        <dbReference type="Pfam" id="PF01728"/>
    </source>
</evidence>
<dbReference type="InterPro" id="IPR050082">
    <property type="entry name" value="RNA_methyltr_RlmE"/>
</dbReference>
<dbReference type="HAMAP" id="MF_03163">
    <property type="entry name" value="RNA_methyltr_E_SPB1"/>
    <property type="match status" value="1"/>
</dbReference>
<dbReference type="PANTHER" id="PTHR10920">
    <property type="entry name" value="RIBOSOMAL RNA METHYLTRANSFERASE"/>
    <property type="match status" value="1"/>
</dbReference>
<evidence type="ECO:0000256" key="1">
    <source>
        <dbReference type="ARBA" id="ARBA00004604"/>
    </source>
</evidence>
<dbReference type="RefSeq" id="XP_018469255.2">
    <property type="nucleotide sequence ID" value="XM_018613753.2"/>
</dbReference>
<keyword evidence="5 8" id="KW-0808">Transferase</keyword>
<feature type="compositionally biased region" description="Acidic residues" evidence="9">
    <location>
        <begin position="579"/>
        <end position="591"/>
    </location>
</feature>
<dbReference type="AlphaFoldDB" id="A0A6J0M9T1"/>
<evidence type="ECO:0000256" key="3">
    <source>
        <dbReference type="ARBA" id="ARBA00022552"/>
    </source>
</evidence>
<gene>
    <name evidence="14" type="primary">LOC108840955</name>
</gene>
<dbReference type="Pfam" id="PF01728">
    <property type="entry name" value="FtsJ"/>
    <property type="match status" value="1"/>
</dbReference>
<comment type="subcellular location">
    <subcellularLocation>
        <location evidence="1 8">Nucleus</location>
        <location evidence="1 8">Nucleolus</location>
    </subcellularLocation>
</comment>
<accession>A0A6J0M9T1</accession>
<feature type="active site" description="Proton acceptor" evidence="8">
    <location>
        <position position="159"/>
    </location>
</feature>
<evidence type="ECO:0000256" key="2">
    <source>
        <dbReference type="ARBA" id="ARBA00022517"/>
    </source>
</evidence>
<feature type="binding site" evidence="8">
    <location>
        <position position="74"/>
    </location>
    <ligand>
        <name>S-adenosyl-L-methionine</name>
        <dbReference type="ChEBI" id="CHEBI:59789"/>
    </ligand>
</feature>